<dbReference type="Pfam" id="PF17963">
    <property type="entry name" value="Big_9"/>
    <property type="match status" value="1"/>
</dbReference>
<evidence type="ECO:0000313" key="1">
    <source>
        <dbReference type="EMBL" id="SEN15024.1"/>
    </source>
</evidence>
<dbReference type="Gene3D" id="2.60.40.3440">
    <property type="match status" value="1"/>
</dbReference>
<organism evidence="1 2">
    <name type="scientific">Brachymonas denitrificans DSM 15123</name>
    <dbReference type="NCBI Taxonomy" id="1121117"/>
    <lineage>
        <taxon>Bacteria</taxon>
        <taxon>Pseudomonadati</taxon>
        <taxon>Pseudomonadota</taxon>
        <taxon>Betaproteobacteria</taxon>
        <taxon>Burkholderiales</taxon>
        <taxon>Comamonadaceae</taxon>
        <taxon>Brachymonas</taxon>
    </lineage>
</organism>
<protein>
    <submittedName>
        <fullName evidence="1">T1SS-143 domain-containing protein</fullName>
    </submittedName>
</protein>
<reference evidence="1 2" key="1">
    <citation type="submission" date="2016-10" db="EMBL/GenBank/DDBJ databases">
        <authorList>
            <person name="de Groot N.N."/>
        </authorList>
    </citation>
    <scope>NUCLEOTIDE SEQUENCE [LARGE SCALE GENOMIC DNA]</scope>
    <source>
        <strain evidence="1 2">DSM 15123</strain>
    </source>
</reference>
<gene>
    <name evidence="1" type="ORF">SAMN02745977_00577</name>
</gene>
<evidence type="ECO:0000313" key="2">
    <source>
        <dbReference type="Proteomes" id="UP000199531"/>
    </source>
</evidence>
<name>A0A1H8E7C2_9BURK</name>
<dbReference type="OrthoDB" id="8824746at2"/>
<dbReference type="EMBL" id="FOCW01000001">
    <property type="protein sequence ID" value="SEN15024.1"/>
    <property type="molecule type" value="Genomic_DNA"/>
</dbReference>
<dbReference type="RefSeq" id="WP_091813584.1">
    <property type="nucleotide sequence ID" value="NZ_FOCW01000001.1"/>
</dbReference>
<keyword evidence="2" id="KW-1185">Reference proteome</keyword>
<proteinExistence type="predicted"/>
<dbReference type="Proteomes" id="UP000199531">
    <property type="component" value="Unassembled WGS sequence"/>
</dbReference>
<sequence length="1205" mass="122989">MSLKNITININSASETVQSLRIAGGEGGAGAKGQGVRIKALANVKYHFTDEATGYGPENMATKRVGKNLHIAFEGGDVNQPDLVIEDYYKDNGEIGYGEGSDNLLVGTHENGNVYPYVPESAVSTDAVSMLADGVQAGQALGTSVAPVPLWWLPLLILPALGGGGSTPPPPVDHTPVITDLTPKGEGGDVAVLESALAIGTNPESPAEKGSGTFTISSPDGVKSLTIAGVEVIKDGALTGATVTTALGNQLKVTGYDAATGTVTYEYTLLDREQHPDANGNNNLFEDLAVALTDNDGDKADALLSVKIVDDVPSAQDDTYTQTAENAPVTGDVTTNDKAGADGAAATGPVALVADSLTGKGTLNLKADGTFTYTPAAGEEGDVTFKYTYTDRDGDSAEATVTITLQGDDVPVAVDVVAKVDDDGLPNANAAVGTGDDDQNAGETGAYTTDESVWSGMLGVVAGTGSDTPLSYTLVKPADGPVGQEQVTYTLSADGKLLTATVAAGEARAGTVLFTVEITDGATGAYKVTLVNAIKHPAGSDENNIDVVISYTVADSDVPADMDTGTITINFDDDTPVGKTVTAEPVLDDDIQAGGNANGTGDVADAKSIARTAAGSLFAAGADGLTSIVVTAPAMKAIYVDANGVATQEDVSWTPVTNADGSVTLTGTSTHYPTATPVAVLTVYADGSYAYTQNAPVVNPTAGTTEETTDFAFGVTVTDGDDDTAAATLTVQINDDTPVGKTAVAPKLLQDEAQKLFPPNRETGVENLNTVTGDAGALFAAGADGLKSVAMTTLPELSVIAKGANGLPKQEAVSWLEPSVAADGSTTWKAVSASYPEASPALILVVRADGSYDLTVNAPLVHATQGEDDKLLNFAFTVTDGDGDSANGSLAVTINDDVSMLGAFTAGSLANQAGAVATGTFQYGSGADGWAKFDIAQSSGPSLFFKTEYTATGTILHAYSDAGFTKPVYDLNVNPDGTYSFTLITPEPPITATASFLGVDSGGPKAWIDFAGGLIEVNAYLNGEGINASVPGMGVGNNHFSAGESMVFEFFETGDMATNNIHGVNGRELTSITFTTDGGTATMNWTAYNYGEDGTTILASQSGTASTSGSTLAIDPTIQFDTLVLTVTSGTTRLKSVSYTYTEIAPDQQYTFDITATDGDGDVTTAQVLNIQQNSTPPAVGAATDGGAVTTALTDMQDASPYVLI</sequence>
<dbReference type="STRING" id="1121117.SAMN02745977_00577"/>
<dbReference type="AlphaFoldDB" id="A0A1H8E7C2"/>
<accession>A0A1H8E7C2</accession>